<dbReference type="Gene3D" id="3.40.720.10">
    <property type="entry name" value="Alkaline Phosphatase, subunit A"/>
    <property type="match status" value="1"/>
</dbReference>
<dbReference type="InterPro" id="IPR000917">
    <property type="entry name" value="Sulfatase_N"/>
</dbReference>
<evidence type="ECO:0000256" key="1">
    <source>
        <dbReference type="SAM" id="MobiDB-lite"/>
    </source>
</evidence>
<evidence type="ECO:0000313" key="4">
    <source>
        <dbReference type="Proteomes" id="UP001054811"/>
    </source>
</evidence>
<dbReference type="Proteomes" id="UP001054811">
    <property type="component" value="Chromosome"/>
</dbReference>
<name>A0ABY5NME0_9MICO</name>
<protein>
    <submittedName>
        <fullName evidence="3">Sulfatase-like hydrolase/transferase</fullName>
    </submittedName>
</protein>
<evidence type="ECO:0000259" key="2">
    <source>
        <dbReference type="Pfam" id="PF00884"/>
    </source>
</evidence>
<dbReference type="Gene3D" id="3.30.1120.10">
    <property type="match status" value="1"/>
</dbReference>
<organism evidence="3 4">
    <name type="scientific">Microbacterium elymi</name>
    <dbReference type="NCBI Taxonomy" id="2909587"/>
    <lineage>
        <taxon>Bacteria</taxon>
        <taxon>Bacillati</taxon>
        <taxon>Actinomycetota</taxon>
        <taxon>Actinomycetes</taxon>
        <taxon>Micrococcales</taxon>
        <taxon>Microbacteriaceae</taxon>
        <taxon>Microbacterium</taxon>
    </lineage>
</organism>
<evidence type="ECO:0000313" key="3">
    <source>
        <dbReference type="EMBL" id="UUT36284.1"/>
    </source>
</evidence>
<dbReference type="InterPro" id="IPR052701">
    <property type="entry name" value="GAG_Ulvan_Degrading_Sulfatases"/>
</dbReference>
<dbReference type="SUPFAM" id="SSF53649">
    <property type="entry name" value="Alkaline phosphatase-like"/>
    <property type="match status" value="1"/>
</dbReference>
<gene>
    <name evidence="3" type="ORF">L2X98_25260</name>
</gene>
<dbReference type="EMBL" id="CP091139">
    <property type="protein sequence ID" value="UUT36284.1"/>
    <property type="molecule type" value="Genomic_DNA"/>
</dbReference>
<reference evidence="3" key="1">
    <citation type="submission" date="2022-01" db="EMBL/GenBank/DDBJ databases">
        <title>Microbacterium eymi and Microbacterium rhizovicinus sp. nov., isolated from the rhizospheric soil of Elymus tsukushiensis, a plant native to the Dokdo Islands, Republic of Korea.</title>
        <authorList>
            <person name="Hwang Y.J."/>
        </authorList>
    </citation>
    <scope>NUCLEOTIDE SEQUENCE</scope>
    <source>
        <strain evidence="3">KUDC0405</strain>
    </source>
</reference>
<keyword evidence="4" id="KW-1185">Reference proteome</keyword>
<proteinExistence type="predicted"/>
<sequence length="534" mass="58318">MAEQPNILIIWGDDIGITNVSAYSDGVMGYRTPNIDRLAHEGVRFTDSYGEQSCTAGRAAFITGQNPYRTGMTKVGMPGANVGLRAEDPTIATALKNVGYATGQFGKNHLGDRDEFLPTMHGFDEFFGNLYHLNAEEEPELRDYPTDDDIPGFKERFGPRGVIHSWANGDGTQRIEDTGALTKKRMETVDEEFRDAAVDFMTRQTESDTPFFLWFNSTHMHFRTHGKAESRGRAGRWQSEYHDTMCDHDDLVGEPLQTLDDLGIAENTIVMYSTDNGPHMNSWPDGGMTPFRCEKNSNWEGAYRVPCMVRWPGHIPAGTVLNGIVSHNDWFVTLLAAAGDTDVADRLKEGTELAGTEYKVHLDGHNLLDYLTGAVDESPRRHFFYVSDEGDLTALALRQLEVRVPRAAHGGHPGDLARSVDRAARAEDLQSAHRPVRAGRSHVEHVLRLDARPCVPAGAGAGLRRPDAEDAGGVPGPAEAGLVHDRPGAGQAPVRVRQLLTGAGRPAPVLSAARSRFSPSACGDAPARGGCRRG</sequence>
<dbReference type="Pfam" id="PF00884">
    <property type="entry name" value="Sulfatase"/>
    <property type="match status" value="1"/>
</dbReference>
<dbReference type="PANTHER" id="PTHR43751">
    <property type="entry name" value="SULFATASE"/>
    <property type="match status" value="1"/>
</dbReference>
<feature type="domain" description="Sulfatase N-terminal" evidence="2">
    <location>
        <begin position="5"/>
        <end position="339"/>
    </location>
</feature>
<dbReference type="PANTHER" id="PTHR43751:SF2">
    <property type="entry name" value="SULFATASE N-TERMINAL DOMAIN-CONTAINING PROTEIN"/>
    <property type="match status" value="1"/>
</dbReference>
<accession>A0ABY5NME0</accession>
<dbReference type="InterPro" id="IPR017850">
    <property type="entry name" value="Alkaline_phosphatase_core_sf"/>
</dbReference>
<dbReference type="RefSeq" id="WP_259612933.1">
    <property type="nucleotide sequence ID" value="NZ_CP091139.2"/>
</dbReference>
<dbReference type="CDD" id="cd16142">
    <property type="entry name" value="ARS_like"/>
    <property type="match status" value="1"/>
</dbReference>
<feature type="region of interest" description="Disordered" evidence="1">
    <location>
        <begin position="514"/>
        <end position="534"/>
    </location>
</feature>